<sequence>MICEEVELSMEGADSRTYEGNAELPIGQITLAAGVPNPVGNLFDPHANLSSTTRRVTVFKARTGKSSIFAVELKKVTTELFSKTLKLKEAGLTVDALRLAEVPIESPQEALEKPVDAEDLLLDDLDPKCYEDMEK</sequence>
<dbReference type="RefSeq" id="XP_056485133.1">
    <property type="nucleotide sequence ID" value="XM_056634513.1"/>
</dbReference>
<reference evidence="1" key="1">
    <citation type="submission" date="2022-12" db="EMBL/GenBank/DDBJ databases">
        <authorList>
            <person name="Petersen C."/>
        </authorList>
    </citation>
    <scope>NUCLEOTIDE SEQUENCE</scope>
    <source>
        <strain evidence="1">IBT 29677</strain>
    </source>
</reference>
<name>A0A9X0B432_9EURO</name>
<evidence type="ECO:0000313" key="2">
    <source>
        <dbReference type="Proteomes" id="UP001147747"/>
    </source>
</evidence>
<reference evidence="1" key="2">
    <citation type="journal article" date="2023" name="IMA Fungus">
        <title>Comparative genomic study of the Penicillium genus elucidates a diverse pangenome and 15 lateral gene transfer events.</title>
        <authorList>
            <person name="Petersen C."/>
            <person name="Sorensen T."/>
            <person name="Nielsen M.R."/>
            <person name="Sondergaard T.E."/>
            <person name="Sorensen J.L."/>
            <person name="Fitzpatrick D.A."/>
            <person name="Frisvad J.C."/>
            <person name="Nielsen K.L."/>
        </authorList>
    </citation>
    <scope>NUCLEOTIDE SEQUENCE</scope>
    <source>
        <strain evidence="1">IBT 29677</strain>
    </source>
</reference>
<gene>
    <name evidence="1" type="ORF">N7509_009876</name>
</gene>
<dbReference type="EMBL" id="JAPZBU010000009">
    <property type="protein sequence ID" value="KAJ5387335.1"/>
    <property type="molecule type" value="Genomic_DNA"/>
</dbReference>
<comment type="caution">
    <text evidence="1">The sequence shown here is derived from an EMBL/GenBank/DDBJ whole genome shotgun (WGS) entry which is preliminary data.</text>
</comment>
<accession>A0A9X0B432</accession>
<keyword evidence="2" id="KW-1185">Reference proteome</keyword>
<dbReference type="AlphaFoldDB" id="A0A9X0B432"/>
<dbReference type="Proteomes" id="UP001147747">
    <property type="component" value="Unassembled WGS sequence"/>
</dbReference>
<proteinExistence type="predicted"/>
<evidence type="ECO:0000313" key="1">
    <source>
        <dbReference type="EMBL" id="KAJ5387335.1"/>
    </source>
</evidence>
<dbReference type="OrthoDB" id="5429909at2759"/>
<protein>
    <submittedName>
        <fullName evidence="1">Uncharacterized protein</fullName>
    </submittedName>
</protein>
<dbReference type="GeneID" id="81373493"/>
<organism evidence="1 2">
    <name type="scientific">Penicillium cosmopolitanum</name>
    <dbReference type="NCBI Taxonomy" id="1131564"/>
    <lineage>
        <taxon>Eukaryota</taxon>
        <taxon>Fungi</taxon>
        <taxon>Dikarya</taxon>
        <taxon>Ascomycota</taxon>
        <taxon>Pezizomycotina</taxon>
        <taxon>Eurotiomycetes</taxon>
        <taxon>Eurotiomycetidae</taxon>
        <taxon>Eurotiales</taxon>
        <taxon>Aspergillaceae</taxon>
        <taxon>Penicillium</taxon>
    </lineage>
</organism>